<name>A0A011RG64_ACCRE</name>
<dbReference type="PATRIC" id="fig|1454004.3.peg.962"/>
<feature type="region of interest" description="Disordered" evidence="1">
    <location>
        <begin position="74"/>
        <end position="94"/>
    </location>
</feature>
<protein>
    <submittedName>
        <fullName evidence="2">Uncharacterized protein</fullName>
    </submittedName>
</protein>
<dbReference type="AlphaFoldDB" id="A0A011RG64"/>
<keyword evidence="3" id="KW-1185">Reference proteome</keyword>
<sequence length="122" mass="12820">MQQIPLAPSTRPASKLSTEEVAAALLVLPQTVRRSFCTLGHFHGLRPTKLASRRLAWDAAEVDRLIAGEAAKAPDPADIAAHQARKASSPAKLPAHIARKAAAKAKRMAAAGVEELTTGEVA</sequence>
<evidence type="ECO:0000313" key="2">
    <source>
        <dbReference type="EMBL" id="EXI90209.1"/>
    </source>
</evidence>
<dbReference type="Proteomes" id="UP000022141">
    <property type="component" value="Unassembled WGS sequence"/>
</dbReference>
<dbReference type="STRING" id="1454004.AW11_00912"/>
<dbReference type="EMBL" id="JEMY01000008">
    <property type="protein sequence ID" value="EXI90209.1"/>
    <property type="molecule type" value="Genomic_DNA"/>
</dbReference>
<evidence type="ECO:0000256" key="1">
    <source>
        <dbReference type="SAM" id="MobiDB-lite"/>
    </source>
</evidence>
<evidence type="ECO:0000313" key="3">
    <source>
        <dbReference type="Proteomes" id="UP000022141"/>
    </source>
</evidence>
<reference evidence="2" key="1">
    <citation type="submission" date="2014-02" db="EMBL/GenBank/DDBJ databases">
        <title>Expanding our view of genomic diversity in Candidatus Accumulibacter clades.</title>
        <authorList>
            <person name="Skennerton C.T."/>
            <person name="Barr J.J."/>
            <person name="Slater F.R."/>
            <person name="Bond P.L."/>
            <person name="Tyson G.W."/>
        </authorList>
    </citation>
    <scope>NUCLEOTIDE SEQUENCE [LARGE SCALE GENOMIC DNA]</scope>
</reference>
<comment type="caution">
    <text evidence="2">The sequence shown here is derived from an EMBL/GenBank/DDBJ whole genome shotgun (WGS) entry which is preliminary data.</text>
</comment>
<proteinExistence type="predicted"/>
<organism evidence="2 3">
    <name type="scientific">Accumulibacter regalis</name>
    <dbReference type="NCBI Taxonomy" id="522306"/>
    <lineage>
        <taxon>Bacteria</taxon>
        <taxon>Pseudomonadati</taxon>
        <taxon>Pseudomonadota</taxon>
        <taxon>Betaproteobacteria</taxon>
        <taxon>Candidatus Accumulibacter</taxon>
    </lineage>
</organism>
<accession>A0A011RG64</accession>
<dbReference type="eggNOG" id="ENOG5033I3Z">
    <property type="taxonomic scope" value="Bacteria"/>
</dbReference>
<gene>
    <name evidence="2" type="ORF">AW11_00912</name>
</gene>